<dbReference type="EMBL" id="KN881606">
    <property type="protein sequence ID" value="KIY53589.1"/>
    <property type="molecule type" value="Genomic_DNA"/>
</dbReference>
<evidence type="ECO:0000313" key="2">
    <source>
        <dbReference type="EMBL" id="KIY53589.1"/>
    </source>
</evidence>
<evidence type="ECO:0000313" key="3">
    <source>
        <dbReference type="Proteomes" id="UP000054144"/>
    </source>
</evidence>
<dbReference type="Proteomes" id="UP000054144">
    <property type="component" value="Unassembled WGS sequence"/>
</dbReference>
<sequence>MSLSIDHSPLFQAIPSWVFEKNILPSATTSVSAIISSRPQFTYAQVSNINLIDNPSLFNSHPSPLQLASASVLQTLAVPIFSDVETLVTRAIGALQDKKDEQLTFPYATSLSAGLGHSNELRLPVWVIAIWYNAHQLWGSHQSCIPWKVTCGQDCGWTLDLHKYFSNCWLNDDEISQHIAVLRDLLGLTSRVALMNAISSHQLIKLCRFTPCNSNGRPTTSLPRKMSKILTDLVSGAAYDYLGLIVGVQVSGPRDAPVASILAHEDSINHWVAVLIDACSMTMKYADSLFYPIPSELDASVQWWWNIHAPSPILPLAHSYLSGSHHSSHDGITPTGRHRHHQLCARYKFVFTSMPHRVGNCPGISTTFYPLLPLPSICNDVSTVPTNQVTVLVEPQSTSSDHARKPGFALKHPPQTAIQLQHAKTARKASKVPPPRAPPVVAAPVKRKRKTLHAFAGFEVGTKADTEISDPSYSDSKAGEDTDVMPSDNDDNGNDAPGIWPATE</sequence>
<evidence type="ECO:0008006" key="4">
    <source>
        <dbReference type="Google" id="ProtNLM"/>
    </source>
</evidence>
<feature type="region of interest" description="Disordered" evidence="1">
    <location>
        <begin position="459"/>
        <end position="504"/>
    </location>
</feature>
<accession>A0A0D7AP94</accession>
<evidence type="ECO:0000256" key="1">
    <source>
        <dbReference type="SAM" id="MobiDB-lite"/>
    </source>
</evidence>
<keyword evidence="3" id="KW-1185">Reference proteome</keyword>
<proteinExistence type="predicted"/>
<dbReference type="AlphaFoldDB" id="A0A0D7AP94"/>
<gene>
    <name evidence="2" type="ORF">FISHEDRAFT_68802</name>
</gene>
<name>A0A0D7AP94_9AGAR</name>
<organism evidence="2 3">
    <name type="scientific">Fistulina hepatica ATCC 64428</name>
    <dbReference type="NCBI Taxonomy" id="1128425"/>
    <lineage>
        <taxon>Eukaryota</taxon>
        <taxon>Fungi</taxon>
        <taxon>Dikarya</taxon>
        <taxon>Basidiomycota</taxon>
        <taxon>Agaricomycotina</taxon>
        <taxon>Agaricomycetes</taxon>
        <taxon>Agaricomycetidae</taxon>
        <taxon>Agaricales</taxon>
        <taxon>Fistulinaceae</taxon>
        <taxon>Fistulina</taxon>
    </lineage>
</organism>
<protein>
    <recommendedName>
        <fullName evidence="4">Ubiquitin-like protease family profile domain-containing protein</fullName>
    </recommendedName>
</protein>
<reference evidence="2 3" key="1">
    <citation type="journal article" date="2015" name="Fungal Genet. Biol.">
        <title>Evolution of novel wood decay mechanisms in Agaricales revealed by the genome sequences of Fistulina hepatica and Cylindrobasidium torrendii.</title>
        <authorList>
            <person name="Floudas D."/>
            <person name="Held B.W."/>
            <person name="Riley R."/>
            <person name="Nagy L.G."/>
            <person name="Koehler G."/>
            <person name="Ransdell A.S."/>
            <person name="Younus H."/>
            <person name="Chow J."/>
            <person name="Chiniquy J."/>
            <person name="Lipzen A."/>
            <person name="Tritt A."/>
            <person name="Sun H."/>
            <person name="Haridas S."/>
            <person name="LaButti K."/>
            <person name="Ohm R.A."/>
            <person name="Kues U."/>
            <person name="Blanchette R.A."/>
            <person name="Grigoriev I.V."/>
            <person name="Minto R.E."/>
            <person name="Hibbett D.S."/>
        </authorList>
    </citation>
    <scope>NUCLEOTIDE SEQUENCE [LARGE SCALE GENOMIC DNA]</scope>
    <source>
        <strain evidence="2 3">ATCC 64428</strain>
    </source>
</reference>